<evidence type="ECO:0000256" key="4">
    <source>
        <dbReference type="ARBA" id="ARBA00023159"/>
    </source>
</evidence>
<dbReference type="InterPro" id="IPR025943">
    <property type="entry name" value="Sigma_54_int_dom_ATP-bd_2"/>
</dbReference>
<dbReference type="PROSITE" id="PS51671">
    <property type="entry name" value="ACT"/>
    <property type="match status" value="1"/>
</dbReference>
<dbReference type="PROSITE" id="PS00676">
    <property type="entry name" value="SIGMA54_INTERACT_2"/>
    <property type="match status" value="1"/>
</dbReference>
<keyword evidence="1" id="KW-0547">Nucleotide-binding</keyword>
<dbReference type="SUPFAM" id="SSF55021">
    <property type="entry name" value="ACT-like"/>
    <property type="match status" value="1"/>
</dbReference>
<dbReference type="Gene3D" id="3.40.50.300">
    <property type="entry name" value="P-loop containing nucleotide triphosphate hydrolases"/>
    <property type="match status" value="1"/>
</dbReference>
<dbReference type="PROSITE" id="PS50045">
    <property type="entry name" value="SIGMA54_INTERACT_4"/>
    <property type="match status" value="1"/>
</dbReference>
<dbReference type="FunFam" id="3.40.50.300:FF:000006">
    <property type="entry name" value="DNA-binding transcriptional regulator NtrC"/>
    <property type="match status" value="1"/>
</dbReference>
<dbReference type="InterPro" id="IPR025662">
    <property type="entry name" value="Sigma_54_int_dom_ATP-bd_1"/>
</dbReference>
<accession>A0A7G6E1X2</accession>
<dbReference type="InterPro" id="IPR002078">
    <property type="entry name" value="Sigma_54_int"/>
</dbReference>
<dbReference type="SMART" id="SM00382">
    <property type="entry name" value="AAA"/>
    <property type="match status" value="1"/>
</dbReference>
<dbReference type="GO" id="GO:0003677">
    <property type="term" value="F:DNA binding"/>
    <property type="evidence" value="ECO:0007669"/>
    <property type="project" value="UniProtKB-KW"/>
</dbReference>
<dbReference type="InterPro" id="IPR045865">
    <property type="entry name" value="ACT-like_dom_sf"/>
</dbReference>
<dbReference type="InterPro" id="IPR058031">
    <property type="entry name" value="AAA_lid_NorR"/>
</dbReference>
<dbReference type="EMBL" id="CP045798">
    <property type="protein sequence ID" value="QNB46076.1"/>
    <property type="molecule type" value="Genomic_DNA"/>
</dbReference>
<dbReference type="InterPro" id="IPR003593">
    <property type="entry name" value="AAA+_ATPase"/>
</dbReference>
<protein>
    <recommendedName>
        <fullName evidence="5">HTH-type transcriptional regulatory protein TyrR</fullName>
    </recommendedName>
</protein>
<sequence length="415" mass="46174">MDTLKLKIPYEDRLGLVLDVSKVLFNHGLNIVALQLVSNVMFLEIENHLPETWPLLKEELEGVYSVLSVERINDMPYQSREKQIEAIINSISPSANPSQGFGEIVGVSHAIKKAIALAEHVANTDTTIMLRGESGTGKELFARAIHMHSRRRDKVFVPINCGALPESLLESELFGYVEGAFTGAKKGGRVGLFQFASGGTIFLDEISDLPMPLQVKLLRVLQEGKVRPLGANEEIPVNCRVITATNRNIEEMVQKGTFREDLYYRLNVIPIQIPPLRQRKEDIVLLAENYLTKHKKRCGVEKYLTAPAVEKLVNYSWYGNVRELENVLERALHLSAGQEITTQHIIFDGEGEVAVAVESTPERIYLKRAAAQAEKEVILSALKTYGSVRKAAKALGVSHTTISNKIKKLGIETGK</sequence>
<feature type="domain" description="ACT" evidence="7">
    <location>
        <begin position="5"/>
        <end position="74"/>
    </location>
</feature>
<dbReference type="Proteomes" id="UP000515847">
    <property type="component" value="Chromosome"/>
</dbReference>
<dbReference type="InterPro" id="IPR002912">
    <property type="entry name" value="ACT_dom"/>
</dbReference>
<dbReference type="Gene3D" id="1.10.8.60">
    <property type="match status" value="1"/>
</dbReference>
<dbReference type="CDD" id="cd00009">
    <property type="entry name" value="AAA"/>
    <property type="match status" value="1"/>
</dbReference>
<gene>
    <name evidence="8" type="ORF">BR63_06970</name>
</gene>
<organism evidence="8 9">
    <name type="scientific">Thermanaerosceptrum fracticalcis</name>
    <dbReference type="NCBI Taxonomy" id="1712410"/>
    <lineage>
        <taxon>Bacteria</taxon>
        <taxon>Bacillati</taxon>
        <taxon>Bacillota</taxon>
        <taxon>Clostridia</taxon>
        <taxon>Eubacteriales</taxon>
        <taxon>Peptococcaceae</taxon>
        <taxon>Thermanaerosceptrum</taxon>
    </lineage>
</organism>
<name>A0A7G6E1X2_THEFR</name>
<evidence type="ECO:0000256" key="2">
    <source>
        <dbReference type="ARBA" id="ARBA00022797"/>
    </source>
</evidence>
<dbReference type="PROSITE" id="PS00675">
    <property type="entry name" value="SIGMA54_INTERACT_1"/>
    <property type="match status" value="1"/>
</dbReference>
<keyword evidence="3" id="KW-0067">ATP-binding</keyword>
<dbReference type="InterPro" id="IPR030828">
    <property type="entry name" value="HTH_TyrR"/>
</dbReference>
<evidence type="ECO:0000259" key="6">
    <source>
        <dbReference type="PROSITE" id="PS50045"/>
    </source>
</evidence>
<feature type="domain" description="Sigma-54 factor interaction" evidence="6">
    <location>
        <begin position="104"/>
        <end position="333"/>
    </location>
</feature>
<dbReference type="OrthoDB" id="9765164at2"/>
<dbReference type="Gene3D" id="1.10.10.60">
    <property type="entry name" value="Homeodomain-like"/>
    <property type="match status" value="1"/>
</dbReference>
<proteinExistence type="predicted"/>
<keyword evidence="2" id="KW-0058">Aromatic hydrocarbons catabolism</keyword>
<dbReference type="RefSeq" id="WP_034422342.1">
    <property type="nucleotide sequence ID" value="NZ_CP045798.1"/>
</dbReference>
<dbReference type="Gene3D" id="3.30.70.260">
    <property type="match status" value="1"/>
</dbReference>
<evidence type="ECO:0000256" key="1">
    <source>
        <dbReference type="ARBA" id="ARBA00022741"/>
    </source>
</evidence>
<evidence type="ECO:0000256" key="5">
    <source>
        <dbReference type="ARBA" id="ARBA00029500"/>
    </source>
</evidence>
<dbReference type="AlphaFoldDB" id="A0A7G6E1X2"/>
<evidence type="ECO:0000313" key="8">
    <source>
        <dbReference type="EMBL" id="QNB46076.1"/>
    </source>
</evidence>
<dbReference type="PANTHER" id="PTHR32071">
    <property type="entry name" value="TRANSCRIPTIONAL REGULATORY PROTEIN"/>
    <property type="match status" value="1"/>
</dbReference>
<dbReference type="SUPFAM" id="SSF52540">
    <property type="entry name" value="P-loop containing nucleoside triphosphate hydrolases"/>
    <property type="match status" value="1"/>
</dbReference>
<dbReference type="InterPro" id="IPR027417">
    <property type="entry name" value="P-loop_NTPase"/>
</dbReference>
<dbReference type="SUPFAM" id="SSF46689">
    <property type="entry name" value="Homeodomain-like"/>
    <property type="match status" value="1"/>
</dbReference>
<dbReference type="Pfam" id="PF18024">
    <property type="entry name" value="HTH_50"/>
    <property type="match status" value="1"/>
</dbReference>
<dbReference type="GO" id="GO:0005524">
    <property type="term" value="F:ATP binding"/>
    <property type="evidence" value="ECO:0007669"/>
    <property type="project" value="UniProtKB-KW"/>
</dbReference>
<reference evidence="8 9" key="1">
    <citation type="journal article" date="2019" name="Front. Microbiol.">
        <title>Thermoanaerosceptrum fracticalcis gen. nov. sp. nov., a Novel Fumarate-Fermenting Microorganism From a Deep Fractured Carbonate Aquifer of the US Great Basin.</title>
        <authorList>
            <person name="Hamilton-Brehm S.D."/>
            <person name="Stewart L.E."/>
            <person name="Zavarin M."/>
            <person name="Caldwell M."/>
            <person name="Lawson P.A."/>
            <person name="Onstott T.C."/>
            <person name="Grzymski J."/>
            <person name="Neveux I."/>
            <person name="Lollar B.S."/>
            <person name="Russell C.E."/>
            <person name="Moser D.P."/>
        </authorList>
    </citation>
    <scope>NUCLEOTIDE SEQUENCE [LARGE SCALE GENOMIC DNA]</scope>
    <source>
        <strain evidence="8 9">DRI-13</strain>
    </source>
</reference>
<dbReference type="NCBIfam" id="TIGR04381">
    <property type="entry name" value="HTH_TypR"/>
    <property type="match status" value="1"/>
</dbReference>
<keyword evidence="9" id="KW-1185">Reference proteome</keyword>
<dbReference type="InterPro" id="IPR009057">
    <property type="entry name" value="Homeodomain-like_sf"/>
</dbReference>
<dbReference type="GO" id="GO:0006355">
    <property type="term" value="P:regulation of DNA-templated transcription"/>
    <property type="evidence" value="ECO:0007669"/>
    <property type="project" value="InterPro"/>
</dbReference>
<dbReference type="Pfam" id="PF00158">
    <property type="entry name" value="Sigma54_activat"/>
    <property type="match status" value="1"/>
</dbReference>
<evidence type="ECO:0000256" key="3">
    <source>
        <dbReference type="ARBA" id="ARBA00022840"/>
    </source>
</evidence>
<keyword evidence="4" id="KW-0010">Activator</keyword>
<evidence type="ECO:0000259" key="7">
    <source>
        <dbReference type="PROSITE" id="PS51671"/>
    </source>
</evidence>
<dbReference type="KEGG" id="tfr:BR63_06970"/>
<dbReference type="Pfam" id="PF25601">
    <property type="entry name" value="AAA_lid_14"/>
    <property type="match status" value="1"/>
</dbReference>
<evidence type="ECO:0000313" key="9">
    <source>
        <dbReference type="Proteomes" id="UP000515847"/>
    </source>
</evidence>